<dbReference type="OrthoDB" id="2425107at2759"/>
<evidence type="ECO:0000313" key="2">
    <source>
        <dbReference type="Proteomes" id="UP000789396"/>
    </source>
</evidence>
<protein>
    <submittedName>
        <fullName evidence="1">6233_t:CDS:1</fullName>
    </submittedName>
</protein>
<comment type="caution">
    <text evidence="1">The sequence shown here is derived from an EMBL/GenBank/DDBJ whole genome shotgun (WGS) entry which is preliminary data.</text>
</comment>
<organism evidence="1 2">
    <name type="scientific">Racocetra fulgida</name>
    <dbReference type="NCBI Taxonomy" id="60492"/>
    <lineage>
        <taxon>Eukaryota</taxon>
        <taxon>Fungi</taxon>
        <taxon>Fungi incertae sedis</taxon>
        <taxon>Mucoromycota</taxon>
        <taxon>Glomeromycotina</taxon>
        <taxon>Glomeromycetes</taxon>
        <taxon>Diversisporales</taxon>
        <taxon>Gigasporaceae</taxon>
        <taxon>Racocetra</taxon>
    </lineage>
</organism>
<keyword evidence="2" id="KW-1185">Reference proteome</keyword>
<sequence length="256" mass="30902">MSLENSIQSKNTIENLNNNINAIQHNNSIEISKLKNYYEFEISNLKNKYYFEILQNHKDEISNLKKYYENENLNIQTYYKDELLNLKKYNESEVFKLKNDYNQIINNHKIEILNLKDTYDNEIFHLKNTIFSLKQQLNNPSIELFLNIFKNNINNLSNLLYKKQYEEKCFPPTDPNEFMKMMDFVNLKSFVLMFFNTFKSDNQKEIDNNDIIELDEDNIFEDIDINENNFNTEFTLALNNFITTTSENERLTEFRR</sequence>
<reference evidence="1" key="1">
    <citation type="submission" date="2021-06" db="EMBL/GenBank/DDBJ databases">
        <authorList>
            <person name="Kallberg Y."/>
            <person name="Tangrot J."/>
            <person name="Rosling A."/>
        </authorList>
    </citation>
    <scope>NUCLEOTIDE SEQUENCE</scope>
    <source>
        <strain evidence="1">IN212</strain>
    </source>
</reference>
<proteinExistence type="predicted"/>
<dbReference type="AlphaFoldDB" id="A0A9N9CRL7"/>
<dbReference type="EMBL" id="CAJVPZ010009381">
    <property type="protein sequence ID" value="CAG8608554.1"/>
    <property type="molecule type" value="Genomic_DNA"/>
</dbReference>
<gene>
    <name evidence="1" type="ORF">RFULGI_LOCUS6884</name>
</gene>
<dbReference type="Proteomes" id="UP000789396">
    <property type="component" value="Unassembled WGS sequence"/>
</dbReference>
<accession>A0A9N9CRL7</accession>
<feature type="non-terminal residue" evidence="1">
    <location>
        <position position="256"/>
    </location>
</feature>
<evidence type="ECO:0000313" key="1">
    <source>
        <dbReference type="EMBL" id="CAG8608554.1"/>
    </source>
</evidence>
<name>A0A9N9CRL7_9GLOM</name>